<dbReference type="RefSeq" id="WP_125012864.1">
    <property type="nucleotide sequence ID" value="NZ_RQVR01000010.1"/>
</dbReference>
<proteinExistence type="predicted"/>
<sequence>MKTSILRLTALLFVFAATGAQGQNFRQNFTAFPDTLSIAFSKTTNLVFPYGIRSVDRGSLDLLAQKAKGMENILQIKAAHFGFEETNLSVITSDGRLYSFIVTYDEHPAALNFSLARPLRLGQDIFHSPGSLDEAEYKAFSKQALHSRKKGNHSHEKRYEIEMSLDGLFIRGDLMYFRITVHNHSAISYDIDQMRFFVRDAKKAKRTASQEIEILPVHIENDIGTINSDASNTFVFVLPKFTIPEQKYLLVQMVEDNGGRQLEMHVKNKRLAKVVKLPAQ</sequence>
<dbReference type="NCBIfam" id="TIGR03780">
    <property type="entry name" value="Bac_Flav_CT_N"/>
    <property type="match status" value="1"/>
</dbReference>
<evidence type="ECO:0000313" key="2">
    <source>
        <dbReference type="EMBL" id="RRJ90717.1"/>
    </source>
</evidence>
<name>A0A3P3W8P2_9FLAO</name>
<feature type="signal peptide" evidence="1">
    <location>
        <begin position="1"/>
        <end position="22"/>
    </location>
</feature>
<organism evidence="2 3">
    <name type="scientific">Flavobacterium macacae</name>
    <dbReference type="NCBI Taxonomy" id="2488993"/>
    <lineage>
        <taxon>Bacteria</taxon>
        <taxon>Pseudomonadati</taxon>
        <taxon>Bacteroidota</taxon>
        <taxon>Flavobacteriia</taxon>
        <taxon>Flavobacteriales</taxon>
        <taxon>Flavobacteriaceae</taxon>
        <taxon>Flavobacterium</taxon>
    </lineage>
</organism>
<accession>A0A3P3W8P2</accession>
<evidence type="ECO:0000256" key="1">
    <source>
        <dbReference type="SAM" id="SignalP"/>
    </source>
</evidence>
<evidence type="ECO:0000313" key="3">
    <source>
        <dbReference type="Proteomes" id="UP000271937"/>
    </source>
</evidence>
<dbReference type="Pfam" id="PF13595">
    <property type="entry name" value="DUF4138"/>
    <property type="match status" value="1"/>
</dbReference>
<dbReference type="EMBL" id="RQVR01000010">
    <property type="protein sequence ID" value="RRJ90717.1"/>
    <property type="molecule type" value="Genomic_DNA"/>
</dbReference>
<dbReference type="AlphaFoldDB" id="A0A3P3W8P2"/>
<dbReference type="InterPro" id="IPR022298">
    <property type="entry name" value="Conjug_transposon_TraN"/>
</dbReference>
<comment type="caution">
    <text evidence="2">The sequence shown here is derived from an EMBL/GenBank/DDBJ whole genome shotgun (WGS) entry which is preliminary data.</text>
</comment>
<reference evidence="2 3" key="1">
    <citation type="submission" date="2018-11" db="EMBL/GenBank/DDBJ databases">
        <title>Flavobacterium sp. nov., YIM 102600 draft genome.</title>
        <authorList>
            <person name="Li G."/>
            <person name="Jiang Y."/>
        </authorList>
    </citation>
    <scope>NUCLEOTIDE SEQUENCE [LARGE SCALE GENOMIC DNA]</scope>
    <source>
        <strain evidence="2 3">YIM 102600</strain>
    </source>
</reference>
<gene>
    <name evidence="2" type="primary">traN</name>
    <name evidence="2" type="ORF">EG849_09575</name>
</gene>
<protein>
    <submittedName>
        <fullName evidence="2">Conjugative transposon protein TraN</fullName>
    </submittedName>
</protein>
<keyword evidence="1" id="KW-0732">Signal</keyword>
<keyword evidence="3" id="KW-1185">Reference proteome</keyword>
<dbReference type="OrthoDB" id="1038500at2"/>
<dbReference type="Proteomes" id="UP000271937">
    <property type="component" value="Unassembled WGS sequence"/>
</dbReference>
<feature type="chain" id="PRO_5018213315" evidence="1">
    <location>
        <begin position="23"/>
        <end position="280"/>
    </location>
</feature>